<evidence type="ECO:0000256" key="2">
    <source>
        <dbReference type="SAM" id="Phobius"/>
    </source>
</evidence>
<evidence type="ECO:0000256" key="1">
    <source>
        <dbReference type="SAM" id="MobiDB-lite"/>
    </source>
</evidence>
<feature type="transmembrane region" description="Helical" evidence="2">
    <location>
        <begin position="154"/>
        <end position="176"/>
    </location>
</feature>
<evidence type="ECO:0000313" key="4">
    <source>
        <dbReference type="Proteomes" id="UP001275084"/>
    </source>
</evidence>
<evidence type="ECO:0000313" key="3">
    <source>
        <dbReference type="EMBL" id="KAK3357561.1"/>
    </source>
</evidence>
<keyword evidence="2" id="KW-0472">Membrane</keyword>
<reference evidence="3" key="2">
    <citation type="submission" date="2023-06" db="EMBL/GenBank/DDBJ databases">
        <authorList>
            <consortium name="Lawrence Berkeley National Laboratory"/>
            <person name="Haridas S."/>
            <person name="Hensen N."/>
            <person name="Bonometti L."/>
            <person name="Westerberg I."/>
            <person name="Brannstrom I.O."/>
            <person name="Guillou S."/>
            <person name="Cros-Aarteil S."/>
            <person name="Calhoun S."/>
            <person name="Kuo A."/>
            <person name="Mondo S."/>
            <person name="Pangilinan J."/>
            <person name="Riley R."/>
            <person name="Labutti K."/>
            <person name="Andreopoulos B."/>
            <person name="Lipzen A."/>
            <person name="Chen C."/>
            <person name="Yanf M."/>
            <person name="Daum C."/>
            <person name="Ng V."/>
            <person name="Clum A."/>
            <person name="Steindorff A."/>
            <person name="Ohm R."/>
            <person name="Martin F."/>
            <person name="Silar P."/>
            <person name="Natvig D."/>
            <person name="Lalanne C."/>
            <person name="Gautier V."/>
            <person name="Ament-Velasquez S.L."/>
            <person name="Kruys A."/>
            <person name="Hutchinson M.I."/>
            <person name="Powell A.J."/>
            <person name="Barry K."/>
            <person name="Miller A.N."/>
            <person name="Grigoriev I.V."/>
            <person name="Debuchy R."/>
            <person name="Gladieux P."/>
            <person name="Thoren M.H."/>
            <person name="Johannesson H."/>
        </authorList>
    </citation>
    <scope>NUCLEOTIDE SEQUENCE</scope>
    <source>
        <strain evidence="3">CBS 955.72</strain>
    </source>
</reference>
<keyword evidence="4" id="KW-1185">Reference proteome</keyword>
<organism evidence="3 4">
    <name type="scientific">Lasiosphaeria hispida</name>
    <dbReference type="NCBI Taxonomy" id="260671"/>
    <lineage>
        <taxon>Eukaryota</taxon>
        <taxon>Fungi</taxon>
        <taxon>Dikarya</taxon>
        <taxon>Ascomycota</taxon>
        <taxon>Pezizomycotina</taxon>
        <taxon>Sordariomycetes</taxon>
        <taxon>Sordariomycetidae</taxon>
        <taxon>Sordariales</taxon>
        <taxon>Lasiosphaeriaceae</taxon>
        <taxon>Lasiosphaeria</taxon>
    </lineage>
</organism>
<comment type="caution">
    <text evidence="3">The sequence shown here is derived from an EMBL/GenBank/DDBJ whole genome shotgun (WGS) entry which is preliminary data.</text>
</comment>
<sequence length="375" mass="41771">MASFSKGLSPRFLLLVRRQTPCKSPSHPTHFLLGARLLPRFQLQARSRLVQTASQTRPPVKPTTLGKPTQVKPTQVKPPPTIAIKPTGANVEQIRAHALAYAERLALKSRTVIYEAPSHFWFRFSSISAAFFCVGYSVYQYWHMYLHPPEFVPSWIPHVFGVVCMCMAGTGAYFLLGTTRIVRGMQTISVKSLLAAPRSAGKLPAALSAVPSTSPVCIEVEIERAVPFLPRRRLLFWPEAVELPFRITEVLASQKRLVPGGIPSTGKDIKALRAKREEVIKKKQYEMDHLMTAPFRDAKKALSFAWEGMARAFRRDGFAQIKLNKANYKIDIKGAWALEDGRAMDRLLSIKTESSRLTTLRPAKPGTAGPGATRP</sequence>
<proteinExistence type="predicted"/>
<dbReference type="AlphaFoldDB" id="A0AAJ0HMD1"/>
<gene>
    <name evidence="3" type="ORF">B0T25DRAFT_516969</name>
</gene>
<reference evidence="3" key="1">
    <citation type="journal article" date="2023" name="Mol. Phylogenet. Evol.">
        <title>Genome-scale phylogeny and comparative genomics of the fungal order Sordariales.</title>
        <authorList>
            <person name="Hensen N."/>
            <person name="Bonometti L."/>
            <person name="Westerberg I."/>
            <person name="Brannstrom I.O."/>
            <person name="Guillou S."/>
            <person name="Cros-Aarteil S."/>
            <person name="Calhoun S."/>
            <person name="Haridas S."/>
            <person name="Kuo A."/>
            <person name="Mondo S."/>
            <person name="Pangilinan J."/>
            <person name="Riley R."/>
            <person name="LaButti K."/>
            <person name="Andreopoulos B."/>
            <person name="Lipzen A."/>
            <person name="Chen C."/>
            <person name="Yan M."/>
            <person name="Daum C."/>
            <person name="Ng V."/>
            <person name="Clum A."/>
            <person name="Steindorff A."/>
            <person name="Ohm R.A."/>
            <person name="Martin F."/>
            <person name="Silar P."/>
            <person name="Natvig D.O."/>
            <person name="Lalanne C."/>
            <person name="Gautier V."/>
            <person name="Ament-Velasquez S.L."/>
            <person name="Kruys A."/>
            <person name="Hutchinson M.I."/>
            <person name="Powell A.J."/>
            <person name="Barry K."/>
            <person name="Miller A.N."/>
            <person name="Grigoriev I.V."/>
            <person name="Debuchy R."/>
            <person name="Gladieux P."/>
            <person name="Hiltunen Thoren M."/>
            <person name="Johannesson H."/>
        </authorList>
    </citation>
    <scope>NUCLEOTIDE SEQUENCE</scope>
    <source>
        <strain evidence="3">CBS 955.72</strain>
    </source>
</reference>
<feature type="transmembrane region" description="Helical" evidence="2">
    <location>
        <begin position="120"/>
        <end position="142"/>
    </location>
</feature>
<keyword evidence="2" id="KW-1133">Transmembrane helix</keyword>
<dbReference type="Proteomes" id="UP001275084">
    <property type="component" value="Unassembled WGS sequence"/>
</dbReference>
<keyword evidence="2" id="KW-0812">Transmembrane</keyword>
<protein>
    <submittedName>
        <fullName evidence="3">Uncharacterized protein</fullName>
    </submittedName>
</protein>
<dbReference type="EMBL" id="JAUIQD010000003">
    <property type="protein sequence ID" value="KAK3357561.1"/>
    <property type="molecule type" value="Genomic_DNA"/>
</dbReference>
<name>A0AAJ0HMD1_9PEZI</name>
<accession>A0AAJ0HMD1</accession>
<feature type="region of interest" description="Disordered" evidence="1">
    <location>
        <begin position="51"/>
        <end position="79"/>
    </location>
</feature>